<dbReference type="InterPro" id="IPR036986">
    <property type="entry name" value="S4_RNA-bd_sf"/>
</dbReference>
<name>A0A0G3H023_9CORY</name>
<keyword evidence="3" id="KW-1185">Reference proteome</keyword>
<dbReference type="PATRIC" id="fig|571915.4.peg.104"/>
<proteinExistence type="predicted"/>
<gene>
    <name evidence="2" type="ORF">CMUST_00500</name>
</gene>
<reference evidence="2 3" key="1">
    <citation type="journal article" date="2015" name="Genome Announc.">
        <title>Complete Genome Sequence of the Type Strain Corynebacterium mustelae DSM 45274, Isolated from Various Tissues of a Male Ferret with Lethal Sepsis.</title>
        <authorList>
            <person name="Ruckert C."/>
            <person name="Eimer J."/>
            <person name="Winkler A."/>
            <person name="Tauch A."/>
        </authorList>
    </citation>
    <scope>NUCLEOTIDE SEQUENCE [LARGE SCALE GENOMIC DNA]</scope>
    <source>
        <strain evidence="2 3">DSM 45274</strain>
    </source>
</reference>
<dbReference type="CDD" id="cd00165">
    <property type="entry name" value="S4"/>
    <property type="match status" value="1"/>
</dbReference>
<dbReference type="STRING" id="571915.CMUST_00500"/>
<dbReference type="KEGG" id="cmv:CMUST_00500"/>
<dbReference type="AlphaFoldDB" id="A0A0G3H023"/>
<dbReference type="Gene3D" id="3.10.290.10">
    <property type="entry name" value="RNA-binding S4 domain"/>
    <property type="match status" value="1"/>
</dbReference>
<dbReference type="PROSITE" id="PS50889">
    <property type="entry name" value="S4"/>
    <property type="match status" value="1"/>
</dbReference>
<organism evidence="2 3">
    <name type="scientific">Corynebacterium mustelae</name>
    <dbReference type="NCBI Taxonomy" id="571915"/>
    <lineage>
        <taxon>Bacteria</taxon>
        <taxon>Bacillati</taxon>
        <taxon>Actinomycetota</taxon>
        <taxon>Actinomycetes</taxon>
        <taxon>Mycobacteriales</taxon>
        <taxon>Corynebacteriaceae</taxon>
        <taxon>Corynebacterium</taxon>
    </lineage>
</organism>
<accession>A0A0G3H023</accession>
<protein>
    <submittedName>
        <fullName evidence="2">Uncharacterized protein</fullName>
    </submittedName>
</protein>
<reference evidence="3" key="2">
    <citation type="submission" date="2015-05" db="EMBL/GenBank/DDBJ databases">
        <title>Complete genome sequence of Corynebacterium mustelae DSM 45274, isolated from various tissues of a male ferret with lethal sepsis.</title>
        <authorList>
            <person name="Ruckert C."/>
            <person name="Albersmeier A."/>
            <person name="Winkler A."/>
            <person name="Tauch A."/>
        </authorList>
    </citation>
    <scope>NUCLEOTIDE SEQUENCE [LARGE SCALE GENOMIC DNA]</scope>
    <source>
        <strain evidence="3">DSM 45274</strain>
    </source>
</reference>
<dbReference type="SUPFAM" id="SSF55174">
    <property type="entry name" value="Alpha-L RNA-binding motif"/>
    <property type="match status" value="1"/>
</dbReference>
<keyword evidence="1" id="KW-0694">RNA-binding</keyword>
<dbReference type="GO" id="GO:0003723">
    <property type="term" value="F:RNA binding"/>
    <property type="evidence" value="ECO:0007669"/>
    <property type="project" value="UniProtKB-KW"/>
</dbReference>
<dbReference type="EMBL" id="CP011542">
    <property type="protein sequence ID" value="AKK04457.1"/>
    <property type="molecule type" value="Genomic_DNA"/>
</dbReference>
<dbReference type="Pfam" id="PF13275">
    <property type="entry name" value="S4_2"/>
    <property type="match status" value="1"/>
</dbReference>
<evidence type="ECO:0000313" key="3">
    <source>
        <dbReference type="Proteomes" id="UP000035199"/>
    </source>
</evidence>
<sequence length="94" mass="10248">MEVAIRDDVIKLGQFIKLASLVETGGIAKEVIANGQVTVNGVVDTRRGKTLRDGDVVCVGEMCAQVKANVADDDDYFDEATANDDFDPEVWRNM</sequence>
<evidence type="ECO:0000313" key="2">
    <source>
        <dbReference type="EMBL" id="AKK04457.1"/>
    </source>
</evidence>
<evidence type="ECO:0000256" key="1">
    <source>
        <dbReference type="PROSITE-ProRule" id="PRU00182"/>
    </source>
</evidence>
<dbReference type="Proteomes" id="UP000035199">
    <property type="component" value="Chromosome"/>
</dbReference>